<name>X1VYC1_9ZZZZ</name>
<sequence length="146" mass="17311">LLENKVIVNDDYIEDKSPSEFYKLLEEEAETMRMYPFFKKRYGSPRSVGMRIRNVQDELRRVFNVKINKVSHNVILYDFRPLGEERSKIEKKVEKIKGEKKQEAVKEKNDEKKEFSESVEEGVGRIKAKYRGTSEQKKRKSTKNST</sequence>
<feature type="compositionally biased region" description="Basic and acidic residues" evidence="1">
    <location>
        <begin position="98"/>
        <end position="116"/>
    </location>
</feature>
<comment type="caution">
    <text evidence="2">The sequence shown here is derived from an EMBL/GenBank/DDBJ whole genome shotgun (WGS) entry which is preliminary data.</text>
</comment>
<dbReference type="EMBL" id="BARW01037645">
    <property type="protein sequence ID" value="GAJ17160.1"/>
    <property type="molecule type" value="Genomic_DNA"/>
</dbReference>
<feature type="compositionally biased region" description="Basic residues" evidence="1">
    <location>
        <begin position="137"/>
        <end position="146"/>
    </location>
</feature>
<protein>
    <submittedName>
        <fullName evidence="2">Uncharacterized protein</fullName>
    </submittedName>
</protein>
<evidence type="ECO:0000313" key="2">
    <source>
        <dbReference type="EMBL" id="GAJ17160.1"/>
    </source>
</evidence>
<organism evidence="2">
    <name type="scientific">marine sediment metagenome</name>
    <dbReference type="NCBI Taxonomy" id="412755"/>
    <lineage>
        <taxon>unclassified sequences</taxon>
        <taxon>metagenomes</taxon>
        <taxon>ecological metagenomes</taxon>
    </lineage>
</organism>
<gene>
    <name evidence="2" type="ORF">S12H4_58050</name>
</gene>
<reference evidence="2" key="1">
    <citation type="journal article" date="2014" name="Front. Microbiol.">
        <title>High frequency of phylogenetically diverse reductive dehalogenase-homologous genes in deep subseafloor sedimentary metagenomes.</title>
        <authorList>
            <person name="Kawai M."/>
            <person name="Futagami T."/>
            <person name="Toyoda A."/>
            <person name="Takaki Y."/>
            <person name="Nishi S."/>
            <person name="Hori S."/>
            <person name="Arai W."/>
            <person name="Tsubouchi T."/>
            <person name="Morono Y."/>
            <person name="Uchiyama I."/>
            <person name="Ito T."/>
            <person name="Fujiyama A."/>
            <person name="Inagaki F."/>
            <person name="Takami H."/>
        </authorList>
    </citation>
    <scope>NUCLEOTIDE SEQUENCE</scope>
    <source>
        <strain evidence="2">Expedition CK06-06</strain>
    </source>
</reference>
<accession>X1VYC1</accession>
<proteinExistence type="predicted"/>
<feature type="region of interest" description="Disordered" evidence="1">
    <location>
        <begin position="98"/>
        <end position="146"/>
    </location>
</feature>
<evidence type="ECO:0000256" key="1">
    <source>
        <dbReference type="SAM" id="MobiDB-lite"/>
    </source>
</evidence>
<feature type="non-terminal residue" evidence="2">
    <location>
        <position position="1"/>
    </location>
</feature>
<dbReference type="AlphaFoldDB" id="X1VYC1"/>